<accession>A0A6B1DWB3</accession>
<proteinExistence type="inferred from homology"/>
<comment type="similarity">
    <text evidence="1 4">Belongs to the D-isomer specific 2-hydroxyacid dehydrogenase family.</text>
</comment>
<dbReference type="InterPro" id="IPR050857">
    <property type="entry name" value="D-2-hydroxyacid_DH"/>
</dbReference>
<dbReference type="CDD" id="cd12173">
    <property type="entry name" value="PGDH_4"/>
    <property type="match status" value="1"/>
</dbReference>
<protein>
    <submittedName>
        <fullName evidence="7">Hydroxyacid dehydrogenase</fullName>
    </submittedName>
</protein>
<evidence type="ECO:0000259" key="5">
    <source>
        <dbReference type="Pfam" id="PF00389"/>
    </source>
</evidence>
<dbReference type="FunFam" id="3.40.50.720:FF:000203">
    <property type="entry name" value="D-3-phosphoglycerate dehydrogenase (SerA)"/>
    <property type="match status" value="1"/>
</dbReference>
<evidence type="ECO:0000256" key="4">
    <source>
        <dbReference type="RuleBase" id="RU003719"/>
    </source>
</evidence>
<dbReference type="AlphaFoldDB" id="A0A6B1DWB3"/>
<dbReference type="PANTHER" id="PTHR42789">
    <property type="entry name" value="D-ISOMER SPECIFIC 2-HYDROXYACID DEHYDROGENASE FAMILY PROTEIN (AFU_ORTHOLOGUE AFUA_6G10090)"/>
    <property type="match status" value="1"/>
</dbReference>
<dbReference type="PROSITE" id="PS00670">
    <property type="entry name" value="D_2_HYDROXYACID_DH_2"/>
    <property type="match status" value="1"/>
</dbReference>
<dbReference type="PANTHER" id="PTHR42789:SF1">
    <property type="entry name" value="D-ISOMER SPECIFIC 2-HYDROXYACID DEHYDROGENASE FAMILY PROTEIN (AFU_ORTHOLOGUE AFUA_6G10090)"/>
    <property type="match status" value="1"/>
</dbReference>
<dbReference type="InterPro" id="IPR006140">
    <property type="entry name" value="D-isomer_DH_NAD-bd"/>
</dbReference>
<feature type="domain" description="D-isomer specific 2-hydroxyacid dehydrogenase NAD-binding" evidence="6">
    <location>
        <begin position="113"/>
        <end position="292"/>
    </location>
</feature>
<feature type="domain" description="D-isomer specific 2-hydroxyacid dehydrogenase catalytic" evidence="5">
    <location>
        <begin position="44"/>
        <end position="324"/>
    </location>
</feature>
<reference evidence="7" key="1">
    <citation type="submission" date="2019-09" db="EMBL/GenBank/DDBJ databases">
        <title>Characterisation of the sponge microbiome using genome-centric metagenomics.</title>
        <authorList>
            <person name="Engelberts J.P."/>
            <person name="Robbins S.J."/>
            <person name="De Goeij J.M."/>
            <person name="Aranda M."/>
            <person name="Bell S.C."/>
            <person name="Webster N.S."/>
        </authorList>
    </citation>
    <scope>NUCLEOTIDE SEQUENCE</scope>
    <source>
        <strain evidence="7">SB0662_bin_9</strain>
    </source>
</reference>
<dbReference type="InterPro" id="IPR036291">
    <property type="entry name" value="NAD(P)-bd_dom_sf"/>
</dbReference>
<evidence type="ECO:0000256" key="2">
    <source>
        <dbReference type="ARBA" id="ARBA00023002"/>
    </source>
</evidence>
<name>A0A6B1DWB3_9CHLR</name>
<organism evidence="7">
    <name type="scientific">Caldilineaceae bacterium SB0662_bin_9</name>
    <dbReference type="NCBI Taxonomy" id="2605258"/>
    <lineage>
        <taxon>Bacteria</taxon>
        <taxon>Bacillati</taxon>
        <taxon>Chloroflexota</taxon>
        <taxon>Caldilineae</taxon>
        <taxon>Caldilineales</taxon>
        <taxon>Caldilineaceae</taxon>
    </lineage>
</organism>
<dbReference type="InterPro" id="IPR006139">
    <property type="entry name" value="D-isomer_2_OHA_DH_cat_dom"/>
</dbReference>
<dbReference type="GO" id="GO:0016616">
    <property type="term" value="F:oxidoreductase activity, acting on the CH-OH group of donors, NAD or NADP as acceptor"/>
    <property type="evidence" value="ECO:0007669"/>
    <property type="project" value="InterPro"/>
</dbReference>
<dbReference type="Pfam" id="PF02826">
    <property type="entry name" value="2-Hacid_dh_C"/>
    <property type="match status" value="1"/>
</dbReference>
<dbReference type="PROSITE" id="PS00671">
    <property type="entry name" value="D_2_HYDROXYACID_DH_3"/>
    <property type="match status" value="1"/>
</dbReference>
<sequence length="333" mass="35610">MPAPMPKSRLTAVWCEIQQLSDALQAFGPDVEILVPDKGHPDPVATAVEAQAILASSGLRYDTKVFRRLPNLEILVRTGIGTDNVVTEDATTAGVLFCNTPAGPTESTAEHTVALMLACAKRVPEGAAQLAEGRFAPRAVPMGRELMGKTLGLMGFGRIGQRVAHICQRGFGMRVVAHDPIMTEKSVAATGLEVELASMDEVLTQADFLSLHAPSIPSTRHMLNRETIAQMKDGAFLFNLARGPLVDGDALLDALDSGKLAGAGIDVFDPEPPPADSRLRNHPKLVATPHSATTTVEARERIEAMAVEEILRFFAGKEPHNPLNPEVLARTAP</sequence>
<keyword evidence="3" id="KW-0520">NAD</keyword>
<evidence type="ECO:0000259" key="6">
    <source>
        <dbReference type="Pfam" id="PF02826"/>
    </source>
</evidence>
<dbReference type="SUPFAM" id="SSF51735">
    <property type="entry name" value="NAD(P)-binding Rossmann-fold domains"/>
    <property type="match status" value="1"/>
</dbReference>
<dbReference type="SUPFAM" id="SSF52283">
    <property type="entry name" value="Formate/glycerate dehydrogenase catalytic domain-like"/>
    <property type="match status" value="1"/>
</dbReference>
<dbReference type="InterPro" id="IPR029753">
    <property type="entry name" value="D-isomer_DH_CS"/>
</dbReference>
<evidence type="ECO:0000256" key="1">
    <source>
        <dbReference type="ARBA" id="ARBA00005854"/>
    </source>
</evidence>
<keyword evidence="2 4" id="KW-0560">Oxidoreductase</keyword>
<gene>
    <name evidence="7" type="ORF">F4Y08_12095</name>
</gene>
<dbReference type="EMBL" id="VXPY01000085">
    <property type="protein sequence ID" value="MYD91055.1"/>
    <property type="molecule type" value="Genomic_DNA"/>
</dbReference>
<dbReference type="GO" id="GO:0051287">
    <property type="term" value="F:NAD binding"/>
    <property type="evidence" value="ECO:0007669"/>
    <property type="project" value="InterPro"/>
</dbReference>
<evidence type="ECO:0000313" key="7">
    <source>
        <dbReference type="EMBL" id="MYD91055.1"/>
    </source>
</evidence>
<dbReference type="Pfam" id="PF00389">
    <property type="entry name" value="2-Hacid_dh"/>
    <property type="match status" value="1"/>
</dbReference>
<comment type="caution">
    <text evidence="7">The sequence shown here is derived from an EMBL/GenBank/DDBJ whole genome shotgun (WGS) entry which is preliminary data.</text>
</comment>
<dbReference type="Gene3D" id="3.40.50.720">
    <property type="entry name" value="NAD(P)-binding Rossmann-like Domain"/>
    <property type="match status" value="2"/>
</dbReference>
<evidence type="ECO:0000256" key="3">
    <source>
        <dbReference type="ARBA" id="ARBA00023027"/>
    </source>
</evidence>